<dbReference type="Gene3D" id="3.40.50.20">
    <property type="match status" value="1"/>
</dbReference>
<dbReference type="Gene3D" id="3.30.470.20">
    <property type="entry name" value="ATP-grasp fold, B domain"/>
    <property type="match status" value="1"/>
</dbReference>
<keyword evidence="2" id="KW-1185">Reference proteome</keyword>
<sequence>MPNLLITSVGSGVGHNLLDCLEGRRDGLRVIGSNSEAGAAANFRCDRVYLAPPAADAAAWDACHTELLVREAIDLAIPARDDDVLALARWRARDPQLARRLLVGALEAAQALHDKARYAAFAAAQGLPFAATVVCGPDSPPDTALALWQVHRTLIAKPAAGNGSRGVRIIHTEAQVLAAAITPGYVLQPYFDPHPDWHGQAEAAPLGWPLWSEVPETSLFGLHALIDPRGRIEGSLGYRAVQSSGRPTWLEPCAEAPWADLALAHVRALAQAGWRGPCNVQGKRDPEWGWQVIEVNGRFTGASLARRLLGLDELGLCLRQWLGDTAITLDPPRHAASHVDGSYRVERHDLAMLKQAGVWPPRNL</sequence>
<dbReference type="EMBL" id="JAEDAK010000003">
    <property type="protein sequence ID" value="MBH9576564.1"/>
    <property type="molecule type" value="Genomic_DNA"/>
</dbReference>
<dbReference type="Proteomes" id="UP000613266">
    <property type="component" value="Unassembled WGS sequence"/>
</dbReference>
<comment type="caution">
    <text evidence="1">The sequence shown here is derived from an EMBL/GenBank/DDBJ whole genome shotgun (WGS) entry which is preliminary data.</text>
</comment>
<protein>
    <recommendedName>
        <fullName evidence="3">ATP-grasp domain-containing protein</fullName>
    </recommendedName>
</protein>
<evidence type="ECO:0000313" key="1">
    <source>
        <dbReference type="EMBL" id="MBH9576564.1"/>
    </source>
</evidence>
<reference evidence="1" key="1">
    <citation type="submission" date="2020-12" db="EMBL/GenBank/DDBJ databases">
        <title>The genome sequence of Inhella sp. 1Y17.</title>
        <authorList>
            <person name="Liu Y."/>
        </authorList>
    </citation>
    <scope>NUCLEOTIDE SEQUENCE</scope>
    <source>
        <strain evidence="1">1Y17</strain>
    </source>
</reference>
<name>A0A931IZB3_9BURK</name>
<dbReference type="AlphaFoldDB" id="A0A931IZB3"/>
<evidence type="ECO:0008006" key="3">
    <source>
        <dbReference type="Google" id="ProtNLM"/>
    </source>
</evidence>
<gene>
    <name evidence="1" type="ORF">I7X39_06580</name>
</gene>
<evidence type="ECO:0000313" key="2">
    <source>
        <dbReference type="Proteomes" id="UP000613266"/>
    </source>
</evidence>
<dbReference type="RefSeq" id="WP_198110172.1">
    <property type="nucleotide sequence ID" value="NZ_JAEDAK010000003.1"/>
</dbReference>
<accession>A0A931IZB3</accession>
<dbReference type="SUPFAM" id="SSF56059">
    <property type="entry name" value="Glutathione synthetase ATP-binding domain-like"/>
    <property type="match status" value="1"/>
</dbReference>
<proteinExistence type="predicted"/>
<organism evidence="1 2">
    <name type="scientific">Inhella proteolytica</name>
    <dbReference type="NCBI Taxonomy" id="2795029"/>
    <lineage>
        <taxon>Bacteria</taxon>
        <taxon>Pseudomonadati</taxon>
        <taxon>Pseudomonadota</taxon>
        <taxon>Betaproteobacteria</taxon>
        <taxon>Burkholderiales</taxon>
        <taxon>Sphaerotilaceae</taxon>
        <taxon>Inhella</taxon>
    </lineage>
</organism>